<dbReference type="Gene3D" id="3.40.50.150">
    <property type="entry name" value="Vaccinia Virus protein VP39"/>
    <property type="match status" value="1"/>
</dbReference>
<keyword evidence="5" id="KW-1185">Reference proteome</keyword>
<dbReference type="OrthoDB" id="10256176at2759"/>
<dbReference type="SUPFAM" id="SSF53335">
    <property type="entry name" value="S-adenosyl-L-methionine-dependent methyltransferases"/>
    <property type="match status" value="1"/>
</dbReference>
<evidence type="ECO:0000313" key="4">
    <source>
        <dbReference type="EMBL" id="RKU40388.1"/>
    </source>
</evidence>
<dbReference type="PANTHER" id="PTHR43591">
    <property type="entry name" value="METHYLTRANSFERASE"/>
    <property type="match status" value="1"/>
</dbReference>
<dbReference type="Pfam" id="PF08241">
    <property type="entry name" value="Methyltransf_11"/>
    <property type="match status" value="1"/>
</dbReference>
<proteinExistence type="inferred from homology"/>
<dbReference type="EMBL" id="QVQW01000107">
    <property type="protein sequence ID" value="RKU40388.1"/>
    <property type="molecule type" value="Genomic_DNA"/>
</dbReference>
<protein>
    <recommendedName>
        <fullName evidence="3">Methyltransferase type 11 domain-containing protein</fullName>
    </recommendedName>
</protein>
<sequence length="1012" mass="111588">MADYALLPASTYRASSPQGRRKPTPLNPIIEDDHEDLTGMSHIAIAFGDDSRRRNNTQDLTAMETKIEQWLSPMSDHFPTPRGTHFLAAPRLPATPYHAAPEYLDDTSSETSSSVPSVPSTQMWNRSRESIMTATTDFNDLYDVSDDEKSRTAQLRTAGISRKTGSKNSRNSRRLSRLSVDSRRSLTPLVIPEPRHTLPDILSAASLKKQTPIAATPHSAIDLEAAQLSFMRRQHALEVPALSAAPSLDGSLNSEELAAMSAPPTPLIGANEDGDDNRWSGVQLQPGALATLHALSGDGEYEEDHQQQEEQVIEFPRQEMSEMPRQLPPLITNLTPPPSAGLMSPTQQRSLAGLTKLEIPSPGGFFSELSTPSRTTWQVEADNMPPATSATAEQFYKTALWGRADSNIPPPPPLPRALPINSNTVVVERVVEVPEGIRSEDLPTAIRVQATPITARRIPASPKVVQTTAADQPSSPINVIEILRDRDLPLQQQQENALSHSERTQRWLMAQRAYLKGVPDMKDKDQIDAEIVISSASVPTVAEKKPEVPPKNDILETEPKKKTVRFSEAVISTTVPKQLPSKLSRIESAYWRAFADLTVRTQASDAFVHRLPRFEALQAQRISLREAHRNQLLGKHQLSVLPQSAKKRMSANVVRGDDQLIDDPEKIRADKEAEALDQMRMATWHVAATKLLSGGKLITSPVIKRLNRQSRMLTAANGLSRDRARILDLGSTAGPGDWAWHVSLAYPNTKVYTVTTRAIRQLSNCNVRGPPNHRQIAVEKLTRLPFSDNQFDLISARDLHSLLKIFGENGEDEWEACMAECLRVLKPGGYLEFSLLDADIINPGPLGLAKSVEFGFTLKTLGYDASPSKLFVNRLYRAGFEDLKRSWMCLPLGPKPGPPLPPASRDSKTQSPRVEGRVCQMEAMVTGSADNLAAVSGFVAGWSWEKWILRTEMEKIAGEKRLGLGDIVNPGVKMREAGEGVRNVHGIVEEGRARGGALRMLRGWARKPVHGN</sequence>
<feature type="domain" description="Methyltransferase type 11" evidence="3">
    <location>
        <begin position="760"/>
        <end position="831"/>
    </location>
</feature>
<organism evidence="4 5">
    <name type="scientific">Coniochaeta pulveracea</name>
    <dbReference type="NCBI Taxonomy" id="177199"/>
    <lineage>
        <taxon>Eukaryota</taxon>
        <taxon>Fungi</taxon>
        <taxon>Dikarya</taxon>
        <taxon>Ascomycota</taxon>
        <taxon>Pezizomycotina</taxon>
        <taxon>Sordariomycetes</taxon>
        <taxon>Sordariomycetidae</taxon>
        <taxon>Coniochaetales</taxon>
        <taxon>Coniochaetaceae</taxon>
        <taxon>Coniochaeta</taxon>
    </lineage>
</organism>
<feature type="region of interest" description="Disordered" evidence="2">
    <location>
        <begin position="149"/>
        <end position="179"/>
    </location>
</feature>
<dbReference type="InterPro" id="IPR029063">
    <property type="entry name" value="SAM-dependent_MTases_sf"/>
</dbReference>
<accession>A0A420XY63</accession>
<dbReference type="GO" id="GO:0008757">
    <property type="term" value="F:S-adenosylmethionine-dependent methyltransferase activity"/>
    <property type="evidence" value="ECO:0007669"/>
    <property type="project" value="InterPro"/>
</dbReference>
<feature type="region of interest" description="Disordered" evidence="2">
    <location>
        <begin position="1"/>
        <end position="26"/>
    </location>
</feature>
<dbReference type="Proteomes" id="UP000275385">
    <property type="component" value="Unassembled WGS sequence"/>
</dbReference>
<evidence type="ECO:0000259" key="3">
    <source>
        <dbReference type="Pfam" id="PF08241"/>
    </source>
</evidence>
<evidence type="ECO:0000256" key="1">
    <source>
        <dbReference type="ARBA" id="ARBA00038158"/>
    </source>
</evidence>
<evidence type="ECO:0000256" key="2">
    <source>
        <dbReference type="SAM" id="MobiDB-lite"/>
    </source>
</evidence>
<dbReference type="CDD" id="cd02440">
    <property type="entry name" value="AdoMet_MTases"/>
    <property type="match status" value="1"/>
</dbReference>
<dbReference type="PANTHER" id="PTHR43591:SF92">
    <property type="entry name" value="METHYLTRANSFERASE TYPE 11 DOMAIN-CONTAINING PROTEIN"/>
    <property type="match status" value="1"/>
</dbReference>
<comment type="caution">
    <text evidence="4">The sequence shown here is derived from an EMBL/GenBank/DDBJ whole genome shotgun (WGS) entry which is preliminary data.</text>
</comment>
<dbReference type="STRING" id="177199.A0A420XY63"/>
<comment type="similarity">
    <text evidence="1">Belongs to the methyltransferase superfamily. LaeA methyltransferase family.</text>
</comment>
<dbReference type="AlphaFoldDB" id="A0A420XY63"/>
<name>A0A420XY63_9PEZI</name>
<evidence type="ECO:0000313" key="5">
    <source>
        <dbReference type="Proteomes" id="UP000275385"/>
    </source>
</evidence>
<dbReference type="InterPro" id="IPR013216">
    <property type="entry name" value="Methyltransf_11"/>
</dbReference>
<gene>
    <name evidence="4" type="ORF">DL546_002094</name>
</gene>
<reference evidence="4 5" key="1">
    <citation type="submission" date="2018-08" db="EMBL/GenBank/DDBJ databases">
        <title>Draft genome of the lignicolous fungus Coniochaeta pulveracea.</title>
        <authorList>
            <person name="Borstlap C.J."/>
            <person name="De Witt R.N."/>
            <person name="Botha A."/>
            <person name="Volschenk H."/>
        </authorList>
    </citation>
    <scope>NUCLEOTIDE SEQUENCE [LARGE SCALE GENOMIC DNA]</scope>
    <source>
        <strain evidence="4 5">CAB683</strain>
    </source>
</reference>